<reference evidence="2 3" key="1">
    <citation type="submission" date="2023-09" db="EMBL/GenBank/DDBJ databases">
        <title>Pyrofollis japonicus gen. nov. sp. nov., a novel member of the family Pyrodictiaceae isolated from the Iheya North hydrothermal field.</title>
        <authorList>
            <person name="Miyazaki U."/>
            <person name="Sanari M."/>
            <person name="Tame A."/>
            <person name="Kitajima M."/>
            <person name="Okamoto A."/>
            <person name="Sawayama S."/>
            <person name="Miyazaki J."/>
            <person name="Takai K."/>
            <person name="Nakagawa S."/>
        </authorList>
    </citation>
    <scope>NUCLEOTIDE SEQUENCE [LARGE SCALE GENOMIC DNA]</scope>
    <source>
        <strain evidence="2 3">AV2</strain>
    </source>
</reference>
<name>A0ABM8IXJ8_9CREN</name>
<feature type="transmembrane region" description="Helical" evidence="1">
    <location>
        <begin position="14"/>
        <end position="36"/>
    </location>
</feature>
<dbReference type="EMBL" id="AP028907">
    <property type="protein sequence ID" value="BES81322.1"/>
    <property type="molecule type" value="Genomic_DNA"/>
</dbReference>
<keyword evidence="1" id="KW-0812">Transmembrane</keyword>
<keyword evidence="1" id="KW-0472">Membrane</keyword>
<organism evidence="2 3">
    <name type="scientific">Pyrodictium abyssi</name>
    <dbReference type="NCBI Taxonomy" id="54256"/>
    <lineage>
        <taxon>Archaea</taxon>
        <taxon>Thermoproteota</taxon>
        <taxon>Thermoprotei</taxon>
        <taxon>Desulfurococcales</taxon>
        <taxon>Pyrodictiaceae</taxon>
        <taxon>Pyrodictium</taxon>
    </lineage>
</organism>
<evidence type="ECO:0000313" key="3">
    <source>
        <dbReference type="Proteomes" id="UP001341135"/>
    </source>
</evidence>
<keyword evidence="1" id="KW-1133">Transmembrane helix</keyword>
<dbReference type="InterPro" id="IPR049689">
    <property type="entry name" value="CedA1_arc"/>
</dbReference>
<protein>
    <submittedName>
        <fullName evidence="2">Uncharacterized protein</fullName>
    </submittedName>
</protein>
<proteinExistence type="predicted"/>
<gene>
    <name evidence="2" type="ORF">PABY_08890</name>
</gene>
<sequence>MRGDVSVVEFINTLTIKVMSIAWGLFLLTWSVGWLLKGSPVPFMRVKRAGQDLIEDAIWAAFWLALGSSIFALVSYIVSSVASPPPVMYNITG</sequence>
<evidence type="ECO:0000313" key="2">
    <source>
        <dbReference type="EMBL" id="BES81322.1"/>
    </source>
</evidence>
<dbReference type="NCBIfam" id="NF041797">
    <property type="entry name" value="Ced_CedA1"/>
    <property type="match status" value="1"/>
</dbReference>
<keyword evidence="3" id="KW-1185">Reference proteome</keyword>
<accession>A0ABM8IXJ8</accession>
<dbReference type="Proteomes" id="UP001341135">
    <property type="component" value="Chromosome"/>
</dbReference>
<feature type="transmembrane region" description="Helical" evidence="1">
    <location>
        <begin position="57"/>
        <end position="78"/>
    </location>
</feature>
<evidence type="ECO:0000256" key="1">
    <source>
        <dbReference type="SAM" id="Phobius"/>
    </source>
</evidence>